<keyword evidence="2" id="KW-1185">Reference proteome</keyword>
<evidence type="ECO:0000313" key="2">
    <source>
        <dbReference type="Proteomes" id="UP000321049"/>
    </source>
</evidence>
<reference evidence="1 2" key="1">
    <citation type="submission" date="2019-07" db="EMBL/GenBank/DDBJ databases">
        <title>Whole genome shotgun sequence of Cellulomonas terrae NBRC 100819.</title>
        <authorList>
            <person name="Hosoyama A."/>
            <person name="Uohara A."/>
            <person name="Ohji S."/>
            <person name="Ichikawa N."/>
        </authorList>
    </citation>
    <scope>NUCLEOTIDE SEQUENCE [LARGE SCALE GENOMIC DNA]</scope>
    <source>
        <strain evidence="1 2">NBRC 100819</strain>
    </source>
</reference>
<name>A0A511JHF4_9CELL</name>
<protein>
    <recommendedName>
        <fullName evidence="3">PASTA domain-containing protein</fullName>
    </recommendedName>
</protein>
<dbReference type="Proteomes" id="UP000321049">
    <property type="component" value="Unassembled WGS sequence"/>
</dbReference>
<dbReference type="AlphaFoldDB" id="A0A511JHF4"/>
<gene>
    <name evidence="1" type="ORF">CTE05_09790</name>
</gene>
<accession>A0A511JHF4</accession>
<dbReference type="EMBL" id="BJWH01000003">
    <property type="protein sequence ID" value="GEL97432.1"/>
    <property type="molecule type" value="Genomic_DNA"/>
</dbReference>
<dbReference type="OrthoDB" id="134981at2"/>
<organism evidence="1 2">
    <name type="scientific">Cellulomonas terrae</name>
    <dbReference type="NCBI Taxonomy" id="311234"/>
    <lineage>
        <taxon>Bacteria</taxon>
        <taxon>Bacillati</taxon>
        <taxon>Actinomycetota</taxon>
        <taxon>Actinomycetes</taxon>
        <taxon>Micrococcales</taxon>
        <taxon>Cellulomonadaceae</taxon>
        <taxon>Cellulomonas</taxon>
    </lineage>
</organism>
<comment type="caution">
    <text evidence="1">The sequence shown here is derived from an EMBL/GenBank/DDBJ whole genome shotgun (WGS) entry which is preliminary data.</text>
</comment>
<evidence type="ECO:0008006" key="3">
    <source>
        <dbReference type="Google" id="ProtNLM"/>
    </source>
</evidence>
<evidence type="ECO:0000313" key="1">
    <source>
        <dbReference type="EMBL" id="GEL97432.1"/>
    </source>
</evidence>
<dbReference type="InterPro" id="IPR045392">
    <property type="entry name" value="DUF6519"/>
</dbReference>
<dbReference type="Pfam" id="PF20129">
    <property type="entry name" value="DUF6519"/>
    <property type="match status" value="2"/>
</dbReference>
<sequence>MHADLTRRTFDPALGFRSVVMQQGRVLLDAEWNEQADITAHHDEVRTADIVGPAGGVDPGDGSPGPFAIVSLTTGEVADDGPFPWEDLGVTPGRYYVDGELVESSEPPGPATAWPLTEQPFLPQVSDEPAVGQPGANGRYAVFLDVFDRLVTADERPELLESALGGPDTAARAQTVWQVRLEALLGDEVCSQVAGALPLRVPRLMVAGVADAQAQTDPCSITAGSGYELLENQLYRVEVHDVDGGARFVWSRENGSVVAKLVSVEPSVVTGMDHALELDRVGRDEELSILPGDLVEVTSVALQLQHRPGFLARVGSTVDSVAENVVHVAWLDTAVTSVSALGGTPVVRRWDGGPTPLSAAPQPLEGGITVTFPAGGTPAVGDHWLVPARTVRLAYGVTARQGTIEWPGLPDAPLALAPHGPSTHRAQLGILERDADGWRLVADCRSLFPPLTAMTSIDLVGGDGQEAMPGDELPQPVRVVVRRGAIPVADEDVRFTAAGGSLRTAGGGAGNPLVVATDADGLAEVLWTLDPGGATTQTLTAQRLTDTLDVEDVAVVVTGRLSVASQVQWDPVCRGFAEERTVQDALARLVETPSVALVGGDGQEVAARGSTVPQLVRVAVDSPCGPVRGATVSAAVARTGLVLGVADGSPVPPTLANTPGADQRVATETDEQGVAAFVWQPGFLQRDTGAGATSDVLTIVLETVPGPVQPDEAPIRVTAQLDPPGGRTAGVHVTAVRFFSGEDLENDEVYSFEELGGQFPGIAVLLDAPVLQQSVQGKPVGRVLLELPWPVTPESEVWAAPPAWARRTVEIAGNLNADGALIIWTPQRPLDELFQRVIRQLRLLAAEQQLGEPPLPLLLRLQLDGWAILGEDPALHLNGHATTVMSDRRTALELPTTDEVTGGRFETWFWFDEQRDAPPPRRDLFRPGRIDLGSLDIDPRRLLRPPGRTIQPVDPLPRLVVDDLLGRTRGFVTRRAAEVGVEVTFVEEDAAGVRGGTVLGTDVPAGETLLGGEHLVVRVARGASG</sequence>
<dbReference type="RefSeq" id="WP_146844993.1">
    <property type="nucleotide sequence ID" value="NZ_BJWH01000003.1"/>
</dbReference>
<proteinExistence type="predicted"/>